<keyword evidence="2" id="KW-1185">Reference proteome</keyword>
<comment type="caution">
    <text evidence="1">The sequence shown here is derived from an EMBL/GenBank/DDBJ whole genome shotgun (WGS) entry which is preliminary data.</text>
</comment>
<evidence type="ECO:0000313" key="2">
    <source>
        <dbReference type="Proteomes" id="UP001150603"/>
    </source>
</evidence>
<gene>
    <name evidence="1" type="ORF">FBU59_000870</name>
</gene>
<proteinExistence type="predicted"/>
<organism evidence="1 2">
    <name type="scientific">Linderina macrospora</name>
    <dbReference type="NCBI Taxonomy" id="4868"/>
    <lineage>
        <taxon>Eukaryota</taxon>
        <taxon>Fungi</taxon>
        <taxon>Fungi incertae sedis</taxon>
        <taxon>Zoopagomycota</taxon>
        <taxon>Kickxellomycotina</taxon>
        <taxon>Kickxellomycetes</taxon>
        <taxon>Kickxellales</taxon>
        <taxon>Kickxellaceae</taxon>
        <taxon>Linderina</taxon>
    </lineage>
</organism>
<accession>A0ACC1JFM2</accession>
<dbReference type="Proteomes" id="UP001150603">
    <property type="component" value="Unassembled WGS sequence"/>
</dbReference>
<sequence>MNVLNLDPSEYDIRQVPKNLKDLAQRNAGELSVTRRITSVRPGDMMQVTFDIPSDKRNTPNFSSLIAAVYNANDGSLVHVLGKTLATQVQGLKDAEFMGGSGLNLHVPVRGLSDVQKFAMFKLALIAPENESTGQWKAYSADTMLFAYDGGH</sequence>
<name>A0ACC1JFM2_9FUNG</name>
<evidence type="ECO:0000313" key="1">
    <source>
        <dbReference type="EMBL" id="KAJ1950035.1"/>
    </source>
</evidence>
<dbReference type="EMBL" id="JANBPW010000300">
    <property type="protein sequence ID" value="KAJ1950035.1"/>
    <property type="molecule type" value="Genomic_DNA"/>
</dbReference>
<protein>
    <submittedName>
        <fullName evidence="1">Uncharacterized protein</fullName>
    </submittedName>
</protein>
<reference evidence="1" key="1">
    <citation type="submission" date="2022-07" db="EMBL/GenBank/DDBJ databases">
        <title>Phylogenomic reconstructions and comparative analyses of Kickxellomycotina fungi.</title>
        <authorList>
            <person name="Reynolds N.K."/>
            <person name="Stajich J.E."/>
            <person name="Barry K."/>
            <person name="Grigoriev I.V."/>
            <person name="Crous P."/>
            <person name="Smith M.E."/>
        </authorList>
    </citation>
    <scope>NUCLEOTIDE SEQUENCE</scope>
    <source>
        <strain evidence="1">NRRL 5244</strain>
    </source>
</reference>